<name>A0A0R1RN62_9LACO</name>
<evidence type="ECO:0000313" key="2">
    <source>
        <dbReference type="Proteomes" id="UP000051697"/>
    </source>
</evidence>
<accession>A0A0R1RN62</accession>
<protein>
    <submittedName>
        <fullName evidence="1">Uncharacterized protein</fullName>
    </submittedName>
</protein>
<sequence length="57" mass="6921">MITLTGYELIQEAWVDWQEFADDYVTFDKYFPEMKNIRKDKSYTCTDQLSDIEEVKE</sequence>
<proteinExistence type="predicted"/>
<comment type="caution">
    <text evidence="1">The sequence shown here is derived from an EMBL/GenBank/DDBJ whole genome shotgun (WGS) entry which is preliminary data.</text>
</comment>
<evidence type="ECO:0000313" key="1">
    <source>
        <dbReference type="EMBL" id="KRL54963.1"/>
    </source>
</evidence>
<dbReference type="PATRIC" id="fig|1423778.4.peg.1805"/>
<dbReference type="STRING" id="1423778.FC70_GL001766"/>
<organism evidence="1 2">
    <name type="scientific">Paucilactobacillus oligofermentans DSM 15707 = LMG 22743</name>
    <dbReference type="NCBI Taxonomy" id="1423778"/>
    <lineage>
        <taxon>Bacteria</taxon>
        <taxon>Bacillati</taxon>
        <taxon>Bacillota</taxon>
        <taxon>Bacilli</taxon>
        <taxon>Lactobacillales</taxon>
        <taxon>Lactobacillaceae</taxon>
        <taxon>Paucilactobacillus</taxon>
    </lineage>
</organism>
<dbReference type="AlphaFoldDB" id="A0A0R1RN62"/>
<dbReference type="EMBL" id="AZFE01000032">
    <property type="protein sequence ID" value="KRL54963.1"/>
    <property type="molecule type" value="Genomic_DNA"/>
</dbReference>
<dbReference type="Proteomes" id="UP000051697">
    <property type="component" value="Unassembled WGS sequence"/>
</dbReference>
<dbReference type="KEGG" id="lol:LACOL_0812"/>
<reference evidence="1 2" key="1">
    <citation type="journal article" date="2015" name="Genome Announc.">
        <title>Expanding the biotechnology potential of lactobacilli through comparative genomics of 213 strains and associated genera.</title>
        <authorList>
            <person name="Sun Z."/>
            <person name="Harris H.M."/>
            <person name="McCann A."/>
            <person name="Guo C."/>
            <person name="Argimon S."/>
            <person name="Zhang W."/>
            <person name="Yang X."/>
            <person name="Jeffery I.B."/>
            <person name="Cooney J.C."/>
            <person name="Kagawa T.F."/>
            <person name="Liu W."/>
            <person name="Song Y."/>
            <person name="Salvetti E."/>
            <person name="Wrobel A."/>
            <person name="Rasinkangas P."/>
            <person name="Parkhill J."/>
            <person name="Rea M.C."/>
            <person name="O'Sullivan O."/>
            <person name="Ritari J."/>
            <person name="Douillard F.P."/>
            <person name="Paul Ross R."/>
            <person name="Yang R."/>
            <person name="Briner A.E."/>
            <person name="Felis G.E."/>
            <person name="de Vos W.M."/>
            <person name="Barrangou R."/>
            <person name="Klaenhammer T.R."/>
            <person name="Caufield P.W."/>
            <person name="Cui Y."/>
            <person name="Zhang H."/>
            <person name="O'Toole P.W."/>
        </authorList>
    </citation>
    <scope>NUCLEOTIDE SEQUENCE [LARGE SCALE GENOMIC DNA]</scope>
    <source>
        <strain evidence="1 2">DSM 15707</strain>
    </source>
</reference>
<gene>
    <name evidence="1" type="ORF">FC70_GL001766</name>
</gene>
<dbReference type="RefSeq" id="WP_157045257.1">
    <property type="nucleotide sequence ID" value="NZ_AZFE01000032.1"/>
</dbReference>
<dbReference type="OrthoDB" id="9995513at2"/>
<keyword evidence="2" id="KW-1185">Reference proteome</keyword>